<dbReference type="Proteomes" id="UP001487740">
    <property type="component" value="Unassembled WGS sequence"/>
</dbReference>
<evidence type="ECO:0000313" key="13">
    <source>
        <dbReference type="Proteomes" id="UP001487740"/>
    </source>
</evidence>
<protein>
    <recommendedName>
        <fullName evidence="3">phospholipase D</fullName>
        <ecNumber evidence="3">3.1.4.4</ecNumber>
    </recommendedName>
</protein>
<dbReference type="AlphaFoldDB" id="A0AAW0SRN2"/>
<dbReference type="Pfam" id="PF12357">
    <property type="entry name" value="PLD_C"/>
    <property type="match status" value="1"/>
</dbReference>
<dbReference type="SMART" id="SM00155">
    <property type="entry name" value="PLDc"/>
    <property type="match status" value="2"/>
</dbReference>
<keyword evidence="5" id="KW-0677">Repeat</keyword>
<evidence type="ECO:0000256" key="7">
    <source>
        <dbReference type="ARBA" id="ARBA00022837"/>
    </source>
</evidence>
<evidence type="ECO:0000256" key="8">
    <source>
        <dbReference type="ARBA" id="ARBA00022963"/>
    </source>
</evidence>
<keyword evidence="8" id="KW-0442">Lipid degradation</keyword>
<dbReference type="InterPro" id="IPR001736">
    <property type="entry name" value="PLipase_D/transphosphatidylase"/>
</dbReference>
<dbReference type="GO" id="GO:0009395">
    <property type="term" value="P:phospholipid catabolic process"/>
    <property type="evidence" value="ECO:0007669"/>
    <property type="project" value="TreeGrafter"/>
</dbReference>
<evidence type="ECO:0000256" key="1">
    <source>
        <dbReference type="ARBA" id="ARBA00001913"/>
    </source>
</evidence>
<keyword evidence="13" id="KW-1185">Reference proteome</keyword>
<reference evidence="12 13" key="1">
    <citation type="submission" date="2023-03" db="EMBL/GenBank/DDBJ databases">
        <title>High-quality genome of Scylla paramamosain provides insights in environmental adaptation.</title>
        <authorList>
            <person name="Zhang L."/>
        </authorList>
    </citation>
    <scope>NUCLEOTIDE SEQUENCE [LARGE SCALE GENOMIC DNA]</scope>
    <source>
        <strain evidence="12">LZ_2023a</strain>
        <tissue evidence="12">Muscle</tissue>
    </source>
</reference>
<dbReference type="Pfam" id="PF00168">
    <property type="entry name" value="C2"/>
    <property type="match status" value="1"/>
</dbReference>
<comment type="similarity">
    <text evidence="2">Belongs to the phospholipase D family. C2-PLD subfamily.</text>
</comment>
<keyword evidence="9" id="KW-0443">Lipid metabolism</keyword>
<evidence type="ECO:0000256" key="9">
    <source>
        <dbReference type="ARBA" id="ARBA00023098"/>
    </source>
</evidence>
<evidence type="ECO:0000256" key="2">
    <source>
        <dbReference type="ARBA" id="ARBA00010683"/>
    </source>
</evidence>
<evidence type="ECO:0000256" key="3">
    <source>
        <dbReference type="ARBA" id="ARBA00012027"/>
    </source>
</evidence>
<evidence type="ECO:0000256" key="6">
    <source>
        <dbReference type="ARBA" id="ARBA00022801"/>
    </source>
</evidence>
<gene>
    <name evidence="12" type="ORF">O3P69_013808</name>
</gene>
<dbReference type="GO" id="GO:0046872">
    <property type="term" value="F:metal ion binding"/>
    <property type="evidence" value="ECO:0007669"/>
    <property type="project" value="UniProtKB-KW"/>
</dbReference>
<accession>A0AAW0SRN2</accession>
<proteinExistence type="inferred from homology"/>
<evidence type="ECO:0000259" key="10">
    <source>
        <dbReference type="PROSITE" id="PS50004"/>
    </source>
</evidence>
<dbReference type="SUPFAM" id="SSF49562">
    <property type="entry name" value="C2 domain (Calcium/lipid-binding domain, CaLB)"/>
    <property type="match status" value="1"/>
</dbReference>
<name>A0AAW0SRN2_SCYPA</name>
<dbReference type="SMART" id="SM00239">
    <property type="entry name" value="C2"/>
    <property type="match status" value="1"/>
</dbReference>
<keyword evidence="6" id="KW-0378">Hydrolase</keyword>
<dbReference type="SUPFAM" id="SSF56024">
    <property type="entry name" value="Phospholipase D/nuclease"/>
    <property type="match status" value="2"/>
</dbReference>
<keyword evidence="7" id="KW-0106">Calcium</keyword>
<feature type="domain" description="C2" evidence="10">
    <location>
        <begin position="94"/>
        <end position="216"/>
    </location>
</feature>
<dbReference type="EC" id="3.1.4.4" evidence="3"/>
<organism evidence="12 13">
    <name type="scientific">Scylla paramamosain</name>
    <name type="common">Mud crab</name>
    <dbReference type="NCBI Taxonomy" id="85552"/>
    <lineage>
        <taxon>Eukaryota</taxon>
        <taxon>Metazoa</taxon>
        <taxon>Ecdysozoa</taxon>
        <taxon>Arthropoda</taxon>
        <taxon>Crustacea</taxon>
        <taxon>Multicrustacea</taxon>
        <taxon>Malacostraca</taxon>
        <taxon>Eumalacostraca</taxon>
        <taxon>Eucarida</taxon>
        <taxon>Decapoda</taxon>
        <taxon>Pleocyemata</taxon>
        <taxon>Brachyura</taxon>
        <taxon>Eubrachyura</taxon>
        <taxon>Portunoidea</taxon>
        <taxon>Portunidae</taxon>
        <taxon>Portuninae</taxon>
        <taxon>Scylla</taxon>
    </lineage>
</organism>
<dbReference type="PROSITE" id="PS50035">
    <property type="entry name" value="PLD"/>
    <property type="match status" value="1"/>
</dbReference>
<dbReference type="InterPro" id="IPR024632">
    <property type="entry name" value="PLipase_D_C"/>
</dbReference>
<evidence type="ECO:0000259" key="11">
    <source>
        <dbReference type="PROSITE" id="PS50035"/>
    </source>
</evidence>
<dbReference type="EMBL" id="JARAKH010000047">
    <property type="protein sequence ID" value="KAK8377421.1"/>
    <property type="molecule type" value="Genomic_DNA"/>
</dbReference>
<evidence type="ECO:0000256" key="4">
    <source>
        <dbReference type="ARBA" id="ARBA00022723"/>
    </source>
</evidence>
<dbReference type="PANTHER" id="PTHR18896:SF60">
    <property type="entry name" value="PHOSPHOLIPASE D"/>
    <property type="match status" value="1"/>
</dbReference>
<dbReference type="GO" id="GO:0005886">
    <property type="term" value="C:plasma membrane"/>
    <property type="evidence" value="ECO:0007669"/>
    <property type="project" value="TreeGrafter"/>
</dbReference>
<dbReference type="InterPro" id="IPR015679">
    <property type="entry name" value="PLipase_D_fam"/>
</dbReference>
<comment type="cofactor">
    <cofactor evidence="1">
        <name>Ca(2+)</name>
        <dbReference type="ChEBI" id="CHEBI:29108"/>
    </cofactor>
</comment>
<dbReference type="PROSITE" id="PS50004">
    <property type="entry name" value="C2"/>
    <property type="match status" value="1"/>
</dbReference>
<evidence type="ECO:0000256" key="5">
    <source>
        <dbReference type="ARBA" id="ARBA00022737"/>
    </source>
</evidence>
<feature type="domain" description="PLD phosphodiesterase" evidence="11">
    <location>
        <begin position="717"/>
        <end position="744"/>
    </location>
</feature>
<dbReference type="GO" id="GO:0004630">
    <property type="term" value="F:phospholipase D activity"/>
    <property type="evidence" value="ECO:0007669"/>
    <property type="project" value="UniProtKB-EC"/>
</dbReference>
<dbReference type="Pfam" id="PF00614">
    <property type="entry name" value="PLDc"/>
    <property type="match status" value="1"/>
</dbReference>
<dbReference type="InterPro" id="IPR035892">
    <property type="entry name" value="C2_domain_sf"/>
</dbReference>
<dbReference type="PANTHER" id="PTHR18896">
    <property type="entry name" value="PHOSPHOLIPASE D"/>
    <property type="match status" value="1"/>
</dbReference>
<keyword evidence="4" id="KW-0479">Metal-binding</keyword>
<sequence>MSPLAEQLKRCAGNLVVSGSIPVMYNREIKSLPTSAQLVGVASVAPADREGVASFCRCRGCVADRCPVVSPFPTSAACPCIHTVVHQCLASLLALRNTTTTTTTTMAMLRGYLYVDLIEADNLPDCDTAFFNIDPKDTSDAFAQIKIGSSVICKTAVINNDLSPKWQESHRIPVCHKADELQIQVLDKDHFSAGTLGEVSIRPEDLLDGETLEGWYPLSGCDGRINITLNYVPKEAIEATFEVPDCYFPLREGCGVTLYQDAQCPAIPFFEGVPTATGEPYEPPCAWKDLYYALTNAQRFIYITGWSVYTDITLVRVEGEEEEEGAGETVGELLKRKAEEGVRVLVMVWNEKMSTGVTAGFMGTHDEETRAYFEDSEVHVAVVPRVKLLEGVAAFFQDQFSQTCYTHHQKTVILDCPPADDEELPRIQAFVGGLDITDGRYDTPEHELFRTLHSLHQGDFYNGVTTTTCDEGPRQPWHDIHCHVSGPIAQDIMDNFTERWRRQVSDQESVLLPISEEEFLIDTPIVCDEAEAWSVQLFRSITSDSALFNFDRIHAIPKRKGKYVDDSIHRAYIHHIRRADSFIFVENQYFLGSAYSWNDEQSTKAHHLIPQEITQRIVEKINAGEHFVAYIVVPMFPEGDPTSAPVQEILHWQHRTMEMMYAGIAEAIEANELDTHPRDYLTFFCLGKGECPEDIPEDLPSPEPETPASVLREKARLMIYVHSKMMIVDDDYIIVGSANINQRSMGGTRDTEIAVGAFQPMQTREVCGEPRGGVFQFRMALWGEHLGGLEEVFYNPGSLDCVRAVNEFADANWQAYAADEPCRIDSHLLAYPVSVGQDGWEIVRGASDTWCQKLAKTEQPLNQEHKVLEVYLLPPSCASHSGYLWL</sequence>
<dbReference type="Gene3D" id="3.30.870.10">
    <property type="entry name" value="Endonuclease Chain A"/>
    <property type="match status" value="2"/>
</dbReference>
<dbReference type="Gene3D" id="2.60.40.150">
    <property type="entry name" value="C2 domain"/>
    <property type="match status" value="1"/>
</dbReference>
<comment type="caution">
    <text evidence="12">The sequence shown here is derived from an EMBL/GenBank/DDBJ whole genome shotgun (WGS) entry which is preliminary data.</text>
</comment>
<evidence type="ECO:0000313" key="12">
    <source>
        <dbReference type="EMBL" id="KAK8377421.1"/>
    </source>
</evidence>
<dbReference type="InterPro" id="IPR000008">
    <property type="entry name" value="C2_dom"/>
</dbReference>